<dbReference type="InterPro" id="IPR001128">
    <property type="entry name" value="Cyt_P450"/>
</dbReference>
<evidence type="ECO:0000256" key="1">
    <source>
        <dbReference type="ARBA" id="ARBA00001971"/>
    </source>
</evidence>
<dbReference type="FunFam" id="1.10.630.10:FF:000063">
    <property type="entry name" value="Cytochrome P450 monooxygenase"/>
    <property type="match status" value="1"/>
</dbReference>
<keyword evidence="10" id="KW-0503">Monooxygenase</keyword>
<comment type="cofactor">
    <cofactor evidence="1 12">
        <name>heme</name>
        <dbReference type="ChEBI" id="CHEBI:30413"/>
    </cofactor>
</comment>
<dbReference type="PANTHER" id="PTHR24305">
    <property type="entry name" value="CYTOCHROME P450"/>
    <property type="match status" value="1"/>
</dbReference>
<dbReference type="GO" id="GO:1902181">
    <property type="term" value="P:verruculogen biosynthetic process"/>
    <property type="evidence" value="ECO:0007669"/>
    <property type="project" value="UniProtKB-ARBA"/>
</dbReference>
<reference evidence="15" key="1">
    <citation type="submission" date="2019-06" db="EMBL/GenBank/DDBJ databases">
        <title>Draft genome sequence of the griseofulvin-producing fungus Xylaria cubensis strain G536.</title>
        <authorList>
            <person name="Mead M.E."/>
            <person name="Raja H.A."/>
            <person name="Steenwyk J.L."/>
            <person name="Knowles S.L."/>
            <person name="Oberlies N.H."/>
            <person name="Rokas A."/>
        </authorList>
    </citation>
    <scope>NUCLEOTIDE SEQUENCE [LARGE SCALE GENOMIC DNA]</scope>
    <source>
        <strain evidence="15">G536</strain>
    </source>
</reference>
<keyword evidence="5 13" id="KW-0812">Transmembrane</keyword>
<dbReference type="InterPro" id="IPR050121">
    <property type="entry name" value="Cytochrome_P450_monoxygenase"/>
</dbReference>
<dbReference type="PRINTS" id="PR00385">
    <property type="entry name" value="P450"/>
</dbReference>
<dbReference type="Proteomes" id="UP000319160">
    <property type="component" value="Unassembled WGS sequence"/>
</dbReference>
<dbReference type="GO" id="GO:0005506">
    <property type="term" value="F:iron ion binding"/>
    <property type="evidence" value="ECO:0007669"/>
    <property type="project" value="InterPro"/>
</dbReference>
<evidence type="ECO:0000256" key="7">
    <source>
        <dbReference type="ARBA" id="ARBA00022989"/>
    </source>
</evidence>
<evidence type="ECO:0000256" key="11">
    <source>
        <dbReference type="ARBA" id="ARBA00023136"/>
    </source>
</evidence>
<keyword evidence="9 12" id="KW-0408">Iron</keyword>
<name>A0A553I699_9PEZI</name>
<keyword evidence="8" id="KW-0560">Oxidoreductase</keyword>
<evidence type="ECO:0000256" key="3">
    <source>
        <dbReference type="ARBA" id="ARBA00010617"/>
    </source>
</evidence>
<keyword evidence="7 13" id="KW-1133">Transmembrane helix</keyword>
<keyword evidence="6 12" id="KW-0479">Metal-binding</keyword>
<dbReference type="AlphaFoldDB" id="A0A553I699"/>
<evidence type="ECO:0000256" key="10">
    <source>
        <dbReference type="ARBA" id="ARBA00023033"/>
    </source>
</evidence>
<comment type="similarity">
    <text evidence="3">Belongs to the cytochrome P450 family.</text>
</comment>
<evidence type="ECO:0000256" key="8">
    <source>
        <dbReference type="ARBA" id="ARBA00023002"/>
    </source>
</evidence>
<dbReference type="PANTHER" id="PTHR24305:SF112">
    <property type="entry name" value="L-ORNITHINE-N5-MONOOXYGENASE (EUROFUNG)"/>
    <property type="match status" value="1"/>
</dbReference>
<evidence type="ECO:0000313" key="15">
    <source>
        <dbReference type="Proteomes" id="UP000319160"/>
    </source>
</evidence>
<dbReference type="GO" id="GO:0016020">
    <property type="term" value="C:membrane"/>
    <property type="evidence" value="ECO:0007669"/>
    <property type="project" value="UniProtKB-SubCell"/>
</dbReference>
<dbReference type="OrthoDB" id="6692864at2759"/>
<dbReference type="InterPro" id="IPR002401">
    <property type="entry name" value="Cyt_P450_E_grp-I"/>
</dbReference>
<accession>A0A553I699</accession>
<comment type="caution">
    <text evidence="14">The sequence shown here is derived from an EMBL/GenBank/DDBJ whole genome shotgun (WGS) entry which is preliminary data.</text>
</comment>
<keyword evidence="15" id="KW-1185">Reference proteome</keyword>
<keyword evidence="4 12" id="KW-0349">Heme</keyword>
<evidence type="ECO:0000256" key="13">
    <source>
        <dbReference type="SAM" id="Phobius"/>
    </source>
</evidence>
<dbReference type="GO" id="GO:0004497">
    <property type="term" value="F:monooxygenase activity"/>
    <property type="evidence" value="ECO:0007669"/>
    <property type="project" value="UniProtKB-KW"/>
</dbReference>
<evidence type="ECO:0000256" key="9">
    <source>
        <dbReference type="ARBA" id="ARBA00023004"/>
    </source>
</evidence>
<keyword evidence="11 13" id="KW-0472">Membrane</keyword>
<evidence type="ECO:0000256" key="2">
    <source>
        <dbReference type="ARBA" id="ARBA00004370"/>
    </source>
</evidence>
<evidence type="ECO:0000256" key="12">
    <source>
        <dbReference type="PIRSR" id="PIRSR602401-1"/>
    </source>
</evidence>
<dbReference type="CDD" id="cd11061">
    <property type="entry name" value="CYP67-like"/>
    <property type="match status" value="1"/>
</dbReference>
<sequence length="496" mass="56373">MDHLVFFAALAAGITSYLTFFRGEHHMYGPRYVLIAILTLATHLIAQQYFFQVNNQVAALRTLYLARDAFRQLLKLHQKHGDFLRIGSNDLSIAHPKAVQAIYGPGSKCRKSEFYDLTQPMVSLHSTRDNALHSKRRRLWSTAFGDRNLRDYEERMVQYRALLVKAIEDSDDRPIDVTKWVSLYSFDFMGDLAFGHSFGMLESSKEHYAIELLKAGLGPLGFKLPVWLLRLVFAIPGAAKDWWGFIEYSTSQLDKRIQTKAQTKDIMGNLLKPLNGQSPTGFDRALLEGESQLIIVAGGDTTSTALATIFRYLAQYPHHVRLLRAEIDPLLRTEVGNYMDTDLINLKHLNAVINEAMRLFPPVPTSLPRLTPPEGLDIAGTFIPGNTVIFSPPFVLGRSPEAYSDPNEFIPERWYSQPELIRDRSCFAPFSLGPYGCVGRPLALLNIRTTVSRIIADYDIRPTPVESLMAYDERMTEHFTFEPPELQLCFAKRRRL</sequence>
<feature type="transmembrane region" description="Helical" evidence="13">
    <location>
        <begin position="32"/>
        <end position="51"/>
    </location>
</feature>
<evidence type="ECO:0000256" key="6">
    <source>
        <dbReference type="ARBA" id="ARBA00022723"/>
    </source>
</evidence>
<dbReference type="InterPro" id="IPR036396">
    <property type="entry name" value="Cyt_P450_sf"/>
</dbReference>
<organism evidence="14 15">
    <name type="scientific">Xylaria flabelliformis</name>
    <dbReference type="NCBI Taxonomy" id="2512241"/>
    <lineage>
        <taxon>Eukaryota</taxon>
        <taxon>Fungi</taxon>
        <taxon>Dikarya</taxon>
        <taxon>Ascomycota</taxon>
        <taxon>Pezizomycotina</taxon>
        <taxon>Sordariomycetes</taxon>
        <taxon>Xylariomycetidae</taxon>
        <taxon>Xylariales</taxon>
        <taxon>Xylariaceae</taxon>
        <taxon>Xylaria</taxon>
    </lineage>
</organism>
<proteinExistence type="inferred from homology"/>
<dbReference type="GO" id="GO:0016705">
    <property type="term" value="F:oxidoreductase activity, acting on paired donors, with incorporation or reduction of molecular oxygen"/>
    <property type="evidence" value="ECO:0007669"/>
    <property type="project" value="InterPro"/>
</dbReference>
<gene>
    <name evidence="14" type="ORF">FHL15_003285</name>
</gene>
<dbReference type="SUPFAM" id="SSF48264">
    <property type="entry name" value="Cytochrome P450"/>
    <property type="match status" value="1"/>
</dbReference>
<feature type="transmembrane region" description="Helical" evidence="13">
    <location>
        <begin position="6"/>
        <end position="23"/>
    </location>
</feature>
<evidence type="ECO:0000313" key="14">
    <source>
        <dbReference type="EMBL" id="TRX95731.1"/>
    </source>
</evidence>
<dbReference type="PRINTS" id="PR00463">
    <property type="entry name" value="EP450I"/>
</dbReference>
<evidence type="ECO:0000256" key="5">
    <source>
        <dbReference type="ARBA" id="ARBA00022692"/>
    </source>
</evidence>
<dbReference type="Gene3D" id="1.10.630.10">
    <property type="entry name" value="Cytochrome P450"/>
    <property type="match status" value="1"/>
</dbReference>
<dbReference type="GO" id="GO:0020037">
    <property type="term" value="F:heme binding"/>
    <property type="evidence" value="ECO:0007669"/>
    <property type="project" value="InterPro"/>
</dbReference>
<protein>
    <submittedName>
        <fullName evidence="14">Uncharacterized protein</fullName>
    </submittedName>
</protein>
<dbReference type="Pfam" id="PF00067">
    <property type="entry name" value="p450"/>
    <property type="match status" value="1"/>
</dbReference>
<dbReference type="EMBL" id="VFLP01000014">
    <property type="protein sequence ID" value="TRX95731.1"/>
    <property type="molecule type" value="Genomic_DNA"/>
</dbReference>
<feature type="binding site" description="axial binding residue" evidence="12">
    <location>
        <position position="437"/>
    </location>
    <ligand>
        <name>heme</name>
        <dbReference type="ChEBI" id="CHEBI:30413"/>
    </ligand>
    <ligandPart>
        <name>Fe</name>
        <dbReference type="ChEBI" id="CHEBI:18248"/>
    </ligandPart>
</feature>
<dbReference type="STRING" id="2512241.A0A553I699"/>
<comment type="subcellular location">
    <subcellularLocation>
        <location evidence="2">Membrane</location>
    </subcellularLocation>
</comment>
<evidence type="ECO:0000256" key="4">
    <source>
        <dbReference type="ARBA" id="ARBA00022617"/>
    </source>
</evidence>